<dbReference type="PANTHER" id="PTHR43270:SF12">
    <property type="entry name" value="SUCCINYL-DIAMINOPIMELATE DESUCCINYLASE"/>
    <property type="match status" value="1"/>
</dbReference>
<gene>
    <name evidence="5" type="ORF">GCM10009681_45440</name>
</gene>
<evidence type="ECO:0000313" key="6">
    <source>
        <dbReference type="Proteomes" id="UP001500655"/>
    </source>
</evidence>
<dbReference type="Gene3D" id="3.40.630.10">
    <property type="entry name" value="Zn peptidases"/>
    <property type="match status" value="1"/>
</dbReference>
<dbReference type="Pfam" id="PF07687">
    <property type="entry name" value="M20_dimer"/>
    <property type="match status" value="1"/>
</dbReference>
<evidence type="ECO:0000256" key="3">
    <source>
        <dbReference type="ARBA" id="ARBA00022801"/>
    </source>
</evidence>
<dbReference type="EMBL" id="BAAALS010000026">
    <property type="protein sequence ID" value="GAA1769020.1"/>
    <property type="molecule type" value="Genomic_DNA"/>
</dbReference>
<evidence type="ECO:0000256" key="2">
    <source>
        <dbReference type="ARBA" id="ARBA00022723"/>
    </source>
</evidence>
<evidence type="ECO:0000256" key="1">
    <source>
        <dbReference type="ARBA" id="ARBA00022670"/>
    </source>
</evidence>
<dbReference type="Gene3D" id="3.40.50.300">
    <property type="entry name" value="P-loop containing nucleotide triphosphate hydrolases"/>
    <property type="match status" value="1"/>
</dbReference>
<dbReference type="SUPFAM" id="SSF52540">
    <property type="entry name" value="P-loop containing nucleoside triphosphate hydrolases"/>
    <property type="match status" value="1"/>
</dbReference>
<organism evidence="5 6">
    <name type="scientific">Luedemannella helvata</name>
    <dbReference type="NCBI Taxonomy" id="349315"/>
    <lineage>
        <taxon>Bacteria</taxon>
        <taxon>Bacillati</taxon>
        <taxon>Actinomycetota</taxon>
        <taxon>Actinomycetes</taxon>
        <taxon>Micromonosporales</taxon>
        <taxon>Micromonosporaceae</taxon>
        <taxon>Luedemannella</taxon>
    </lineage>
</organism>
<reference evidence="5 6" key="1">
    <citation type="journal article" date="2019" name="Int. J. Syst. Evol. Microbiol.">
        <title>The Global Catalogue of Microorganisms (GCM) 10K type strain sequencing project: providing services to taxonomists for standard genome sequencing and annotation.</title>
        <authorList>
            <consortium name="The Broad Institute Genomics Platform"/>
            <consortium name="The Broad Institute Genome Sequencing Center for Infectious Disease"/>
            <person name="Wu L."/>
            <person name="Ma J."/>
        </authorList>
    </citation>
    <scope>NUCLEOTIDE SEQUENCE [LARGE SCALE GENOMIC DNA]</scope>
    <source>
        <strain evidence="5 6">JCM 13249</strain>
    </source>
</reference>
<keyword evidence="2" id="KW-0479">Metal-binding</keyword>
<keyword evidence="6" id="KW-1185">Reference proteome</keyword>
<comment type="caution">
    <text evidence="5">The sequence shown here is derived from an EMBL/GenBank/DDBJ whole genome shotgun (WGS) entry which is preliminary data.</text>
</comment>
<accession>A0ABN2KZH2</accession>
<evidence type="ECO:0000313" key="5">
    <source>
        <dbReference type="EMBL" id="GAA1769020.1"/>
    </source>
</evidence>
<dbReference type="SUPFAM" id="SSF53187">
    <property type="entry name" value="Zn-dependent exopeptidases"/>
    <property type="match status" value="1"/>
</dbReference>
<sequence>MTDLVKRVLEGPARLGAVRLVVIDGPSGAGKTVLAGQLVAALRAAGAQVALVSTDDLLDGWLDTVTFWPRLESAVLAPLRAGRPGGYRPYDWAAGAFGARFVPVPVPDVLVVEGVSAARAVSRAQATLSVFVTAPPDVCLARALARDGAGIRDELLAWREREAAFFAADGTRAGVDVVLDGSGERLRSAGMTTEAELRAAVAANMPGVRADLEALVRIPGIAFDGFDFAPLARSAEAVAELLRGAGLPEVTIERIGDGHPAVIGRRPAPPGAPTVMLYAHHDVQPVGDRAAWQSEPFEPVERDGRLYGRGAADDKAGIMAHVAALRAFGNDLPVGVVVFVEGEEEFGSASLEELLRRHHERLAADVIVIADSGNWAVGQPALTTSLRGIVNAFIDVRTLDHAVHSGMFGGAVPDALTTLVRLLATLHDDNGDVVVDGLVSRPAAPLDYPEERFREEAGLLDGVQLMGTGRIVERIWTRPAIAVLGIDAPPTAEAPNALVPSARAKVSVRLAPGDDPANAFRNLRAHLEKHAPFGARVSLTLEHDGAPSVIDATGPAFDAARAAFTAAWDGTAPVDIGVGGSIPFIATFQEMFPHAAILVTGVEDPDSRAHGPNESLHLGEFARVCLAETLLLAKVAELVKPAG</sequence>
<dbReference type="NCBIfam" id="NF005914">
    <property type="entry name" value="PRK07907.1"/>
    <property type="match status" value="1"/>
</dbReference>
<dbReference type="Proteomes" id="UP001500655">
    <property type="component" value="Unassembled WGS sequence"/>
</dbReference>
<proteinExistence type="predicted"/>
<dbReference type="InterPro" id="IPR027417">
    <property type="entry name" value="P-loop_NTPase"/>
</dbReference>
<dbReference type="PANTHER" id="PTHR43270">
    <property type="entry name" value="BETA-ALA-HIS DIPEPTIDASE"/>
    <property type="match status" value="1"/>
</dbReference>
<keyword evidence="1" id="KW-0645">Protease</keyword>
<dbReference type="InterPro" id="IPR011650">
    <property type="entry name" value="Peptidase_M20_dimer"/>
</dbReference>
<name>A0ABN2KZH2_9ACTN</name>
<keyword evidence="3" id="KW-0378">Hydrolase</keyword>
<dbReference type="InterPro" id="IPR051458">
    <property type="entry name" value="Cyt/Met_Dipeptidase"/>
</dbReference>
<dbReference type="InterPro" id="IPR002933">
    <property type="entry name" value="Peptidase_M20"/>
</dbReference>
<dbReference type="Gene3D" id="3.30.70.360">
    <property type="match status" value="1"/>
</dbReference>
<protein>
    <recommendedName>
        <fullName evidence="4">Peptidase M20 dimerisation domain-containing protein</fullName>
    </recommendedName>
</protein>
<dbReference type="Pfam" id="PF01546">
    <property type="entry name" value="Peptidase_M20"/>
    <property type="match status" value="1"/>
</dbReference>
<evidence type="ECO:0000259" key="4">
    <source>
        <dbReference type="Pfam" id="PF07687"/>
    </source>
</evidence>
<feature type="domain" description="Peptidase M20 dimerisation" evidence="4">
    <location>
        <begin position="385"/>
        <end position="532"/>
    </location>
</feature>